<organism evidence="3 4">
    <name type="scientific">Heligmosomoides polygyrus</name>
    <name type="common">Parasitic roundworm</name>
    <dbReference type="NCBI Taxonomy" id="6339"/>
    <lineage>
        <taxon>Eukaryota</taxon>
        <taxon>Metazoa</taxon>
        <taxon>Ecdysozoa</taxon>
        <taxon>Nematoda</taxon>
        <taxon>Chromadorea</taxon>
        <taxon>Rhabditida</taxon>
        <taxon>Rhabditina</taxon>
        <taxon>Rhabditomorpha</taxon>
        <taxon>Strongyloidea</taxon>
        <taxon>Heligmosomidae</taxon>
        <taxon>Heligmosomoides</taxon>
    </lineage>
</organism>
<name>A0A183FFD6_HELPZ</name>
<evidence type="ECO:0000256" key="1">
    <source>
        <dbReference type="SAM" id="MobiDB-lite"/>
    </source>
</evidence>
<reference evidence="2 3" key="1">
    <citation type="submission" date="2018-11" db="EMBL/GenBank/DDBJ databases">
        <authorList>
            <consortium name="Pathogen Informatics"/>
        </authorList>
    </citation>
    <scope>NUCLEOTIDE SEQUENCE [LARGE SCALE GENOMIC DNA]</scope>
</reference>
<dbReference type="Proteomes" id="UP000050761">
    <property type="component" value="Unassembled WGS sequence"/>
</dbReference>
<dbReference type="AlphaFoldDB" id="A0A183FFD6"/>
<keyword evidence="3" id="KW-1185">Reference proteome</keyword>
<sequence>MHRADRPRRAESRLPSEPTERPSGARRRIASDNDEESTAQFIERIRLELVQQLHRPQEFESIARRRPAVV</sequence>
<dbReference type="EMBL" id="UZAH01025432">
    <property type="protein sequence ID" value="VDO63773.1"/>
    <property type="molecule type" value="Genomic_DNA"/>
</dbReference>
<dbReference type="WBParaSite" id="HPBE_0000521501-mRNA-1">
    <property type="protein sequence ID" value="HPBE_0000521501-mRNA-1"/>
    <property type="gene ID" value="HPBE_0000521501"/>
</dbReference>
<reference evidence="4" key="2">
    <citation type="submission" date="2019-09" db="UniProtKB">
        <authorList>
            <consortium name="WormBaseParasite"/>
        </authorList>
    </citation>
    <scope>IDENTIFICATION</scope>
</reference>
<proteinExistence type="predicted"/>
<evidence type="ECO:0000313" key="2">
    <source>
        <dbReference type="EMBL" id="VDO63773.1"/>
    </source>
</evidence>
<protein>
    <submittedName>
        <fullName evidence="4">GntR family transcriptional regulator</fullName>
    </submittedName>
</protein>
<evidence type="ECO:0000313" key="4">
    <source>
        <dbReference type="WBParaSite" id="HPBE_0000521501-mRNA-1"/>
    </source>
</evidence>
<gene>
    <name evidence="2" type="ORF">HPBE_LOCUS5216</name>
</gene>
<accession>A0A3P7YGN2</accession>
<dbReference type="OrthoDB" id="5866767at2759"/>
<evidence type="ECO:0000313" key="3">
    <source>
        <dbReference type="Proteomes" id="UP000050761"/>
    </source>
</evidence>
<accession>A0A183FFD6</accession>
<feature type="region of interest" description="Disordered" evidence="1">
    <location>
        <begin position="1"/>
        <end position="36"/>
    </location>
</feature>
<feature type="compositionally biased region" description="Basic and acidic residues" evidence="1">
    <location>
        <begin position="7"/>
        <end position="20"/>
    </location>
</feature>